<evidence type="ECO:0008006" key="3">
    <source>
        <dbReference type="Google" id="ProtNLM"/>
    </source>
</evidence>
<dbReference type="RefSeq" id="WP_310837286.1">
    <property type="nucleotide sequence ID" value="NZ_JAVLSM010000005.1"/>
</dbReference>
<dbReference type="AlphaFoldDB" id="A0AAE4K322"/>
<gene>
    <name evidence="2" type="ORF">RJN63_03890</name>
</gene>
<proteinExistence type="predicted"/>
<dbReference type="EMBL" id="JAVRAA010000001">
    <property type="protein sequence ID" value="MDT0335959.1"/>
    <property type="molecule type" value="Genomic_DNA"/>
</dbReference>
<reference evidence="2" key="1">
    <citation type="submission" date="2023-02" db="EMBL/GenBank/DDBJ databases">
        <title>Description of Herbaspirillum huttiense subsp. nephrolepsisexaltata and Herbaspirillum huttiense subsp. lycopersicon.</title>
        <authorList>
            <person name="Poudel M."/>
            <person name="Sharma A."/>
            <person name="Goss E."/>
            <person name="Tapia J.H."/>
            <person name="Harmon C.M."/>
            <person name="Jones J.B."/>
        </authorList>
    </citation>
    <scope>NUCLEOTIDE SEQUENCE</scope>
    <source>
        <strain evidence="2">NC40101</strain>
    </source>
</reference>
<feature type="signal peptide" evidence="1">
    <location>
        <begin position="1"/>
        <end position="22"/>
    </location>
</feature>
<evidence type="ECO:0000313" key="2">
    <source>
        <dbReference type="EMBL" id="MDT0335959.1"/>
    </source>
</evidence>
<comment type="caution">
    <text evidence="2">The sequence shown here is derived from an EMBL/GenBank/DDBJ whole genome shotgun (WGS) entry which is preliminary data.</text>
</comment>
<sequence>MKKLLLLMAALGAAILSPCTQARELELDDQKFDISVYRKTGPRDAMNRIYTEKIIVKPGGRISKDAASQIHAAMKKFYQSLFAQGKTCRPDPQGGAWAYEAEFDEALMAFRTMSIVFNVTSACAGKHVFDKVGWTFDISTGKQLPPIALINRYLPSLRKAGVRTNGNFLQLNKDAVALVMSNLKPEIKTACLDYFERSNYGVWLDEEGDVVFSPVFDYRYLNCAGRYSMAAEK</sequence>
<keyword evidence="1" id="KW-0732">Signal</keyword>
<name>A0AAE4K322_9BURK</name>
<protein>
    <recommendedName>
        <fullName evidence="3">DUF3298 domain-containing protein</fullName>
    </recommendedName>
</protein>
<feature type="chain" id="PRO_5042136315" description="DUF3298 domain-containing protein" evidence="1">
    <location>
        <begin position="23"/>
        <end position="233"/>
    </location>
</feature>
<organism evidence="2">
    <name type="scientific">Herbaspirillum huttiense subsp. nephrolepidis</name>
    <dbReference type="NCBI Taxonomy" id="3075126"/>
    <lineage>
        <taxon>Bacteria</taxon>
        <taxon>Pseudomonadati</taxon>
        <taxon>Pseudomonadota</taxon>
        <taxon>Betaproteobacteria</taxon>
        <taxon>Burkholderiales</taxon>
        <taxon>Oxalobacteraceae</taxon>
        <taxon>Herbaspirillum</taxon>
    </lineage>
</organism>
<accession>A0AAE4K322</accession>
<evidence type="ECO:0000256" key="1">
    <source>
        <dbReference type="SAM" id="SignalP"/>
    </source>
</evidence>